<dbReference type="EMBL" id="JAFNEN010000084">
    <property type="protein sequence ID" value="KAG8195557.1"/>
    <property type="molecule type" value="Genomic_DNA"/>
</dbReference>
<dbReference type="CDD" id="cd23702">
    <property type="entry name" value="eL14"/>
    <property type="match status" value="1"/>
</dbReference>
<feature type="region of interest" description="Disordered" evidence="6">
    <location>
        <begin position="132"/>
        <end position="157"/>
    </location>
</feature>
<name>A0AAV6VHW4_9ARAC</name>
<dbReference type="AlphaFoldDB" id="A0AAV6VHW4"/>
<dbReference type="InterPro" id="IPR039660">
    <property type="entry name" value="Ribosomal_eL14"/>
</dbReference>
<dbReference type="Gene3D" id="2.30.30.30">
    <property type="match status" value="1"/>
</dbReference>
<accession>A0AAV6VHW4</accession>
<evidence type="ECO:0000256" key="5">
    <source>
        <dbReference type="ARBA" id="ARBA00035318"/>
    </source>
</evidence>
<proteinExistence type="inferred from homology"/>
<dbReference type="Pfam" id="PF01929">
    <property type="entry name" value="Ribosomal_L14e"/>
    <property type="match status" value="1"/>
</dbReference>
<evidence type="ECO:0000256" key="4">
    <source>
        <dbReference type="ARBA" id="ARBA00035215"/>
    </source>
</evidence>
<reference evidence="8 9" key="1">
    <citation type="journal article" date="2022" name="Nat. Ecol. Evol.">
        <title>A masculinizing supergene underlies an exaggerated male reproductive morph in a spider.</title>
        <authorList>
            <person name="Hendrickx F."/>
            <person name="De Corte Z."/>
            <person name="Sonet G."/>
            <person name="Van Belleghem S.M."/>
            <person name="Kostlbacher S."/>
            <person name="Vangestel C."/>
        </authorList>
    </citation>
    <scope>NUCLEOTIDE SEQUENCE [LARGE SCALE GENOMIC DNA]</scope>
    <source>
        <strain evidence="8">W744_W776</strain>
    </source>
</reference>
<organism evidence="8 9">
    <name type="scientific">Oedothorax gibbosus</name>
    <dbReference type="NCBI Taxonomy" id="931172"/>
    <lineage>
        <taxon>Eukaryota</taxon>
        <taxon>Metazoa</taxon>
        <taxon>Ecdysozoa</taxon>
        <taxon>Arthropoda</taxon>
        <taxon>Chelicerata</taxon>
        <taxon>Arachnida</taxon>
        <taxon>Araneae</taxon>
        <taxon>Araneomorphae</taxon>
        <taxon>Entelegynae</taxon>
        <taxon>Araneoidea</taxon>
        <taxon>Linyphiidae</taxon>
        <taxon>Erigoninae</taxon>
        <taxon>Oedothorax</taxon>
    </lineage>
</organism>
<evidence type="ECO:0000256" key="2">
    <source>
        <dbReference type="ARBA" id="ARBA00022980"/>
    </source>
</evidence>
<dbReference type="FunFam" id="2.30.30.30:FF:000022">
    <property type="entry name" value="60S ribosomal protein L14"/>
    <property type="match status" value="1"/>
</dbReference>
<dbReference type="GO" id="GO:0042273">
    <property type="term" value="P:ribosomal large subunit biogenesis"/>
    <property type="evidence" value="ECO:0007669"/>
    <property type="project" value="TreeGrafter"/>
</dbReference>
<keyword evidence="9" id="KW-1185">Reference proteome</keyword>
<dbReference type="InterPro" id="IPR002784">
    <property type="entry name" value="Ribosomal_eL14_dom"/>
</dbReference>
<protein>
    <recommendedName>
        <fullName evidence="4">Large ribosomal subunit protein eL14</fullName>
    </recommendedName>
    <alternativeName>
        <fullName evidence="5">60S ribosomal protein L14</fullName>
    </alternativeName>
</protein>
<keyword evidence="3" id="KW-0687">Ribonucleoprotein</keyword>
<dbReference type="PANTHER" id="PTHR11127">
    <property type="entry name" value="60S RIBOSOMAL PROTEIN L14"/>
    <property type="match status" value="1"/>
</dbReference>
<comment type="similarity">
    <text evidence="1">Belongs to the eukaryotic ribosomal protein eL14 family.</text>
</comment>
<comment type="caution">
    <text evidence="8">The sequence shown here is derived from an EMBL/GenBank/DDBJ whole genome shotgun (WGS) entry which is preliminary data.</text>
</comment>
<dbReference type="Gene3D" id="6.10.250.2270">
    <property type="match status" value="1"/>
</dbReference>
<evidence type="ECO:0000256" key="6">
    <source>
        <dbReference type="SAM" id="MobiDB-lite"/>
    </source>
</evidence>
<feature type="domain" description="Large ribosomal subunit protein eL14" evidence="7">
    <location>
        <begin position="46"/>
        <end position="120"/>
    </location>
</feature>
<gene>
    <name evidence="8" type="ORF">JTE90_002183</name>
</gene>
<dbReference type="InterPro" id="IPR014722">
    <property type="entry name" value="Rib_uL2_dom2"/>
</dbReference>
<keyword evidence="2" id="KW-0689">Ribosomal protein</keyword>
<dbReference type="PANTHER" id="PTHR11127:SF2">
    <property type="entry name" value="LARGE RIBOSOMAL SUBUNIT PROTEIN EL14"/>
    <property type="match status" value="1"/>
</dbReference>
<dbReference type="GO" id="GO:0022625">
    <property type="term" value="C:cytosolic large ribosomal subunit"/>
    <property type="evidence" value="ECO:0007669"/>
    <property type="project" value="TreeGrafter"/>
</dbReference>
<evidence type="ECO:0000313" key="8">
    <source>
        <dbReference type="EMBL" id="KAG8195557.1"/>
    </source>
</evidence>
<dbReference type="GO" id="GO:0003723">
    <property type="term" value="F:RNA binding"/>
    <property type="evidence" value="ECO:0007669"/>
    <property type="project" value="InterPro"/>
</dbReference>
<evidence type="ECO:0000256" key="1">
    <source>
        <dbReference type="ARBA" id="ARBA00006592"/>
    </source>
</evidence>
<dbReference type="SUPFAM" id="SSF50104">
    <property type="entry name" value="Translation proteins SH3-like domain"/>
    <property type="match status" value="1"/>
</dbReference>
<evidence type="ECO:0000256" key="3">
    <source>
        <dbReference type="ARBA" id="ARBA00023274"/>
    </source>
</evidence>
<dbReference type="InterPro" id="IPR008991">
    <property type="entry name" value="Translation_prot_SH3-like_sf"/>
</dbReference>
<dbReference type="Proteomes" id="UP000827092">
    <property type="component" value="Unassembled WGS sequence"/>
</dbReference>
<evidence type="ECO:0000259" key="7">
    <source>
        <dbReference type="Pfam" id="PF01929"/>
    </source>
</evidence>
<dbReference type="GO" id="GO:0003735">
    <property type="term" value="F:structural constituent of ribosome"/>
    <property type="evidence" value="ECO:0007669"/>
    <property type="project" value="InterPro"/>
</dbReference>
<sequence length="157" mass="18108">MSFRHFVQIGRVAFISFGKDAGKLCAIVDVVDQTRALVDGPCTGVERQAIKFKRLRLTKFRLKFPHSTSSRVIRKCWQEEDISTKWAETNTAKKMAARQLKSGMTDFDRFRVYKAKQQMNRIIKCAYLKLKGKNRKNPPKPKTKRFRGKKVAKKAAA</sequence>
<evidence type="ECO:0000313" key="9">
    <source>
        <dbReference type="Proteomes" id="UP000827092"/>
    </source>
</evidence>
<dbReference type="GO" id="GO:0006412">
    <property type="term" value="P:translation"/>
    <property type="evidence" value="ECO:0007669"/>
    <property type="project" value="InterPro"/>
</dbReference>